<reference evidence="1" key="1">
    <citation type="submission" date="2023-05" db="EMBL/GenBank/DDBJ databases">
        <title>Nepenthes gracilis genome sequencing.</title>
        <authorList>
            <person name="Fukushima K."/>
        </authorList>
    </citation>
    <scope>NUCLEOTIDE SEQUENCE</scope>
    <source>
        <strain evidence="1">SING2019-196</strain>
    </source>
</reference>
<proteinExistence type="predicted"/>
<gene>
    <name evidence="1" type="ORF">Nepgr_009046</name>
</gene>
<protein>
    <submittedName>
        <fullName evidence="1">Uncharacterized protein</fullName>
    </submittedName>
</protein>
<organism evidence="1 2">
    <name type="scientific">Nepenthes gracilis</name>
    <name type="common">Slender pitcher plant</name>
    <dbReference type="NCBI Taxonomy" id="150966"/>
    <lineage>
        <taxon>Eukaryota</taxon>
        <taxon>Viridiplantae</taxon>
        <taxon>Streptophyta</taxon>
        <taxon>Embryophyta</taxon>
        <taxon>Tracheophyta</taxon>
        <taxon>Spermatophyta</taxon>
        <taxon>Magnoliopsida</taxon>
        <taxon>eudicotyledons</taxon>
        <taxon>Gunneridae</taxon>
        <taxon>Pentapetalae</taxon>
        <taxon>Caryophyllales</taxon>
        <taxon>Nepenthaceae</taxon>
        <taxon>Nepenthes</taxon>
    </lineage>
</organism>
<comment type="caution">
    <text evidence="1">The sequence shown here is derived from an EMBL/GenBank/DDBJ whole genome shotgun (WGS) entry which is preliminary data.</text>
</comment>
<keyword evidence="2" id="KW-1185">Reference proteome</keyword>
<dbReference type="InterPro" id="IPR022251">
    <property type="entry name" value="DUF3774_wound-induced"/>
</dbReference>
<dbReference type="AlphaFoldDB" id="A0AAD3SAM8"/>
<dbReference type="Proteomes" id="UP001279734">
    <property type="component" value="Unassembled WGS sequence"/>
</dbReference>
<dbReference type="EMBL" id="BSYO01000007">
    <property type="protein sequence ID" value="GMH07206.1"/>
    <property type="molecule type" value="Genomic_DNA"/>
</dbReference>
<name>A0AAD3SAM8_NEPGR</name>
<dbReference type="Pfam" id="PF12609">
    <property type="entry name" value="DUF3774"/>
    <property type="match status" value="1"/>
</dbReference>
<accession>A0AAD3SAM8</accession>
<evidence type="ECO:0000313" key="2">
    <source>
        <dbReference type="Proteomes" id="UP001279734"/>
    </source>
</evidence>
<sequence>MNRVWMAGIVAVVNSNTDQDYRWKSAIKSFQPTMRRHFPGDGLSNFRPLATVAGTDLGGLVGGCTGDVRTHQADESIRRVMFMNCWGQS</sequence>
<evidence type="ECO:0000313" key="1">
    <source>
        <dbReference type="EMBL" id="GMH07206.1"/>
    </source>
</evidence>